<dbReference type="CDD" id="cd00200">
    <property type="entry name" value="WD40"/>
    <property type="match status" value="2"/>
</dbReference>
<feature type="repeat" description="WD" evidence="3">
    <location>
        <begin position="190"/>
        <end position="231"/>
    </location>
</feature>
<dbReference type="PROSITE" id="PS50082">
    <property type="entry name" value="WD_REPEATS_2"/>
    <property type="match status" value="12"/>
</dbReference>
<comment type="caution">
    <text evidence="4">The sequence shown here is derived from an EMBL/GenBank/DDBJ whole genome shotgun (WGS) entry which is preliminary data.</text>
</comment>
<feature type="repeat" description="WD" evidence="3">
    <location>
        <begin position="584"/>
        <end position="625"/>
    </location>
</feature>
<dbReference type="Pfam" id="PF00400">
    <property type="entry name" value="WD40"/>
    <property type="match status" value="14"/>
</dbReference>
<dbReference type="Gene3D" id="2.130.10.10">
    <property type="entry name" value="YVTN repeat-like/Quinoprotein amine dehydrogenase"/>
    <property type="match status" value="6"/>
</dbReference>
<feature type="repeat" description="WD" evidence="3">
    <location>
        <begin position="10"/>
        <end position="51"/>
    </location>
</feature>
<gene>
    <name evidence="4" type="ORF">CONPUDRAFT_158588</name>
</gene>
<evidence type="ECO:0000313" key="5">
    <source>
        <dbReference type="Proteomes" id="UP000053558"/>
    </source>
</evidence>
<dbReference type="PRINTS" id="PR00320">
    <property type="entry name" value="GPROTEINBRPT"/>
</dbReference>
<dbReference type="GeneID" id="19203944"/>
<dbReference type="OrthoDB" id="2672598at2759"/>
<feature type="repeat" description="WD" evidence="3">
    <location>
        <begin position="503"/>
        <end position="543"/>
    </location>
</feature>
<dbReference type="Proteomes" id="UP000053558">
    <property type="component" value="Unassembled WGS sequence"/>
</dbReference>
<proteinExistence type="predicted"/>
<feature type="repeat" description="WD" evidence="3">
    <location>
        <begin position="373"/>
        <end position="414"/>
    </location>
</feature>
<keyword evidence="1 3" id="KW-0853">WD repeat</keyword>
<feature type="repeat" description="WD" evidence="3">
    <location>
        <begin position="233"/>
        <end position="274"/>
    </location>
</feature>
<feature type="repeat" description="WD" evidence="3">
    <location>
        <begin position="53"/>
        <end position="94"/>
    </location>
</feature>
<dbReference type="SMART" id="SM00320">
    <property type="entry name" value="WD40"/>
    <property type="match status" value="14"/>
</dbReference>
<evidence type="ECO:0000313" key="4">
    <source>
        <dbReference type="EMBL" id="EIW75804.1"/>
    </source>
</evidence>
<dbReference type="EMBL" id="JH711587">
    <property type="protein sequence ID" value="EIW75804.1"/>
    <property type="molecule type" value="Genomic_DNA"/>
</dbReference>
<dbReference type="InterPro" id="IPR001680">
    <property type="entry name" value="WD40_rpt"/>
</dbReference>
<reference evidence="5" key="1">
    <citation type="journal article" date="2012" name="Science">
        <title>The Paleozoic origin of enzymatic lignin decomposition reconstructed from 31 fungal genomes.</title>
        <authorList>
            <person name="Floudas D."/>
            <person name="Binder M."/>
            <person name="Riley R."/>
            <person name="Barry K."/>
            <person name="Blanchette R.A."/>
            <person name="Henrissat B."/>
            <person name="Martinez A.T."/>
            <person name="Otillar R."/>
            <person name="Spatafora J.W."/>
            <person name="Yadav J.S."/>
            <person name="Aerts A."/>
            <person name="Benoit I."/>
            <person name="Boyd A."/>
            <person name="Carlson A."/>
            <person name="Copeland A."/>
            <person name="Coutinho P.M."/>
            <person name="de Vries R.P."/>
            <person name="Ferreira P."/>
            <person name="Findley K."/>
            <person name="Foster B."/>
            <person name="Gaskell J."/>
            <person name="Glotzer D."/>
            <person name="Gorecki P."/>
            <person name="Heitman J."/>
            <person name="Hesse C."/>
            <person name="Hori C."/>
            <person name="Igarashi K."/>
            <person name="Jurgens J.A."/>
            <person name="Kallen N."/>
            <person name="Kersten P."/>
            <person name="Kohler A."/>
            <person name="Kuees U."/>
            <person name="Kumar T.K.A."/>
            <person name="Kuo A."/>
            <person name="LaButti K."/>
            <person name="Larrondo L.F."/>
            <person name="Lindquist E."/>
            <person name="Ling A."/>
            <person name="Lombard V."/>
            <person name="Lucas S."/>
            <person name="Lundell T."/>
            <person name="Martin R."/>
            <person name="McLaughlin D.J."/>
            <person name="Morgenstern I."/>
            <person name="Morin E."/>
            <person name="Murat C."/>
            <person name="Nagy L.G."/>
            <person name="Nolan M."/>
            <person name="Ohm R.A."/>
            <person name="Patyshakuliyeva A."/>
            <person name="Rokas A."/>
            <person name="Ruiz-Duenas F.J."/>
            <person name="Sabat G."/>
            <person name="Salamov A."/>
            <person name="Samejima M."/>
            <person name="Schmutz J."/>
            <person name="Slot J.C."/>
            <person name="St John F."/>
            <person name="Stenlid J."/>
            <person name="Sun H."/>
            <person name="Sun S."/>
            <person name="Syed K."/>
            <person name="Tsang A."/>
            <person name="Wiebenga A."/>
            <person name="Young D."/>
            <person name="Pisabarro A."/>
            <person name="Eastwood D.C."/>
            <person name="Martin F."/>
            <person name="Cullen D."/>
            <person name="Grigoriev I.V."/>
            <person name="Hibbett D.S."/>
        </authorList>
    </citation>
    <scope>NUCLEOTIDE SEQUENCE [LARGE SCALE GENOMIC DNA]</scope>
    <source>
        <strain evidence="5">RWD-64-598 SS2</strain>
    </source>
</reference>
<organism evidence="4 5">
    <name type="scientific">Coniophora puteana (strain RWD-64-598)</name>
    <name type="common">Brown rot fungus</name>
    <dbReference type="NCBI Taxonomy" id="741705"/>
    <lineage>
        <taxon>Eukaryota</taxon>
        <taxon>Fungi</taxon>
        <taxon>Dikarya</taxon>
        <taxon>Basidiomycota</taxon>
        <taxon>Agaricomycotina</taxon>
        <taxon>Agaricomycetes</taxon>
        <taxon>Agaricomycetidae</taxon>
        <taxon>Boletales</taxon>
        <taxon>Coniophorineae</taxon>
        <taxon>Coniophoraceae</taxon>
        <taxon>Coniophora</taxon>
    </lineage>
</organism>
<evidence type="ECO:0000256" key="2">
    <source>
        <dbReference type="ARBA" id="ARBA00022737"/>
    </source>
</evidence>
<dbReference type="OMA" id="RTITEHW"/>
<dbReference type="PROSITE" id="PS00678">
    <property type="entry name" value="WD_REPEATS_1"/>
    <property type="match status" value="6"/>
</dbReference>
<dbReference type="PROSITE" id="PS50294">
    <property type="entry name" value="WD_REPEATS_REGION"/>
    <property type="match status" value="8"/>
</dbReference>
<dbReference type="InterPro" id="IPR036322">
    <property type="entry name" value="WD40_repeat_dom_sf"/>
</dbReference>
<evidence type="ECO:0000256" key="3">
    <source>
        <dbReference type="PROSITE-ProRule" id="PRU00221"/>
    </source>
</evidence>
<accession>A0A5M3MAD3</accession>
<sequence length="715" mass="77514">METTFPAPFKTDSASLVTALAYSPDGKSLATAYSDKAIRIWETGTGHQIGDALYGHSMAVSTIAYAPNGRRLVSGSSDSALRVWDTSTYRRVVGPARAHVCSILAAQCSPDETLIASGDRNGYLKFWNARTGACVATIKYQPPSADSRRSRRAINSLSFSPSGKQIVTASDDCHIRIYDVHRHKLALEPIAGHKARVKSVEYSPSGTVIASASDDHTICLWNASTGELIRPPLRSHEGWVTDLSFSSDGVHLVSGSADRYVRIWDVAEGKCVLGPLIGHRKAVVAVACSPDGEHFASCDQETVRIWSICTGEAVLPLVTADEHNVLVAERTRADHFARAVAWFPDGLRFASGGHDRVVRLWNAQSGEESSPPLVSHLSSVTAIDISSDGAFLASGSDDFTVCIWDLKHGELVTKPLRGHFGNVFAVKFIPGGTHLASGGIDKMIRIWDTQTGTTVDTIEIETKACVNALSVSSDGSRLASGHSDTSNRVQVWDLRSNTPVAEPFDHSDEVLSVALSPDGSLVLSGTADTVRLWDISRREQLFSFKHGDSVRCVHFSTDSAKFLSASYDMTVRVWDTGSRSLIHSLQHSTAVRASAFSPDGLRVLSGCDETRLTLWDTISGQKLLPKGTGKDKAPTSTRQSNIHAVPESVESLLNITAAPRRRLEVHAQEQNDVNNESEVTQRKGSSILARILKRIQTQSCITSLGDNTKWRAWPP</sequence>
<dbReference type="InterPro" id="IPR020472">
    <property type="entry name" value="WD40_PAC1"/>
</dbReference>
<keyword evidence="5" id="KW-1185">Reference proteome</keyword>
<dbReference type="PANTHER" id="PTHR19848">
    <property type="entry name" value="WD40 REPEAT PROTEIN"/>
    <property type="match status" value="1"/>
</dbReference>
<dbReference type="KEGG" id="cput:CONPUDRAFT_158588"/>
<keyword evidence="2" id="KW-0677">Repeat</keyword>
<name>A0A5M3MAD3_CONPW</name>
<dbReference type="PANTHER" id="PTHR19848:SF8">
    <property type="entry name" value="F-BOX AND WD REPEAT DOMAIN CONTAINING 7"/>
    <property type="match status" value="1"/>
</dbReference>
<feature type="repeat" description="WD" evidence="3">
    <location>
        <begin position="543"/>
        <end position="584"/>
    </location>
</feature>
<dbReference type="InterPro" id="IPR015943">
    <property type="entry name" value="WD40/YVTN_repeat-like_dom_sf"/>
</dbReference>
<dbReference type="AlphaFoldDB" id="A0A5M3MAD3"/>
<dbReference type="RefSeq" id="XP_007773821.1">
    <property type="nucleotide sequence ID" value="XM_007775631.1"/>
</dbReference>
<dbReference type="SUPFAM" id="SSF50978">
    <property type="entry name" value="WD40 repeat-like"/>
    <property type="match status" value="2"/>
</dbReference>
<feature type="repeat" description="WD" evidence="3">
    <location>
        <begin position="339"/>
        <end position="371"/>
    </location>
</feature>
<protein>
    <submittedName>
        <fullName evidence="4">WD40 repeat-like protein</fullName>
    </submittedName>
</protein>
<feature type="repeat" description="WD" evidence="3">
    <location>
        <begin position="96"/>
        <end position="137"/>
    </location>
</feature>
<evidence type="ECO:0000256" key="1">
    <source>
        <dbReference type="ARBA" id="ARBA00022574"/>
    </source>
</evidence>
<feature type="repeat" description="WD" evidence="3">
    <location>
        <begin position="147"/>
        <end position="188"/>
    </location>
</feature>
<feature type="repeat" description="WD" evidence="3">
    <location>
        <begin position="416"/>
        <end position="457"/>
    </location>
</feature>
<dbReference type="InterPro" id="IPR019775">
    <property type="entry name" value="WD40_repeat_CS"/>
</dbReference>